<feature type="non-terminal residue" evidence="1">
    <location>
        <position position="1"/>
    </location>
</feature>
<organism evidence="1 2">
    <name type="scientific">Cellulomonas hominis</name>
    <dbReference type="NCBI Taxonomy" id="156981"/>
    <lineage>
        <taxon>Bacteria</taxon>
        <taxon>Bacillati</taxon>
        <taxon>Actinomycetota</taxon>
        <taxon>Actinomycetes</taxon>
        <taxon>Micrococcales</taxon>
        <taxon>Cellulomonadaceae</taxon>
        <taxon>Cellulomonas</taxon>
    </lineage>
</organism>
<protein>
    <submittedName>
        <fullName evidence="1">Zinc-binding dehydrogenase</fullName>
    </submittedName>
</protein>
<gene>
    <name evidence="1" type="ORF">FA014_19775</name>
</gene>
<comment type="caution">
    <text evidence="1">The sequence shown here is derived from an EMBL/GenBank/DDBJ whole genome shotgun (WGS) entry which is preliminary data.</text>
</comment>
<evidence type="ECO:0000313" key="1">
    <source>
        <dbReference type="EMBL" id="TKR21815.1"/>
    </source>
</evidence>
<dbReference type="Gene3D" id="3.90.180.10">
    <property type="entry name" value="Medium-chain alcohol dehydrogenases, catalytic domain"/>
    <property type="match status" value="1"/>
</dbReference>
<proteinExistence type="predicted"/>
<dbReference type="OrthoDB" id="9790818at2"/>
<dbReference type="AlphaFoldDB" id="A0A7Z8NN50"/>
<dbReference type="Proteomes" id="UP000308121">
    <property type="component" value="Unassembled WGS sequence"/>
</dbReference>
<name>A0A7Z8NN50_9CELL</name>
<dbReference type="EMBL" id="SZYE01000388">
    <property type="protein sequence ID" value="TKR21815.1"/>
    <property type="molecule type" value="Genomic_DNA"/>
</dbReference>
<reference evidence="1 2" key="1">
    <citation type="submission" date="2019-05" db="EMBL/GenBank/DDBJ databases">
        <title>Genome sequence of Cellulomonas hominis strain CS1.</title>
        <authorList>
            <person name="Belmont J."/>
            <person name="Maclea K.S."/>
        </authorList>
    </citation>
    <scope>NUCLEOTIDE SEQUENCE [LARGE SCALE GENOMIC DNA]</scope>
    <source>
        <strain evidence="1 2">CS1</strain>
    </source>
</reference>
<evidence type="ECO:0000313" key="2">
    <source>
        <dbReference type="Proteomes" id="UP000308121"/>
    </source>
</evidence>
<dbReference type="Pfam" id="PF13602">
    <property type="entry name" value="ADH_zinc_N_2"/>
    <property type="match status" value="1"/>
</dbReference>
<dbReference type="RefSeq" id="WP_154731275.1">
    <property type="nucleotide sequence ID" value="NZ_SZYE01000388.1"/>
</dbReference>
<sequence length="97" mass="9876">PSSGSLVLVGAEGGGRVLGGGLARQARAAALDPWVRHRLRSVVSRENPADLARLRDLLSGGDLAPVLDRTYPLAEAGAAIERVASGAARGKVVLTVA</sequence>
<accession>A0A7Z8NN50</accession>
<dbReference type="Gene3D" id="3.40.50.720">
    <property type="entry name" value="NAD(P)-binding Rossmann-like Domain"/>
    <property type="match status" value="1"/>
</dbReference>